<evidence type="ECO:0000256" key="4">
    <source>
        <dbReference type="ARBA" id="ARBA00023136"/>
    </source>
</evidence>
<evidence type="ECO:0000313" key="8">
    <source>
        <dbReference type="Proteomes" id="UP000318538"/>
    </source>
</evidence>
<evidence type="ECO:0000313" key="7">
    <source>
        <dbReference type="EMBL" id="QDT05486.1"/>
    </source>
</evidence>
<dbReference type="InterPro" id="IPR022764">
    <property type="entry name" value="Peptidase_S54_rhomboid_dom"/>
</dbReference>
<dbReference type="Gene3D" id="1.20.1540.10">
    <property type="entry name" value="Rhomboid-like"/>
    <property type="match status" value="1"/>
</dbReference>
<feature type="domain" description="Peptidase S54 rhomboid" evidence="6">
    <location>
        <begin position="124"/>
        <end position="262"/>
    </location>
</feature>
<keyword evidence="4 5" id="KW-0472">Membrane</keyword>
<protein>
    <submittedName>
        <fullName evidence="7">Rhomboid family protein</fullName>
    </submittedName>
</protein>
<dbReference type="GO" id="GO:0004252">
    <property type="term" value="F:serine-type endopeptidase activity"/>
    <property type="evidence" value="ECO:0007669"/>
    <property type="project" value="InterPro"/>
</dbReference>
<dbReference type="RefSeq" id="WP_145171630.1">
    <property type="nucleotide sequence ID" value="NZ_CP036525.1"/>
</dbReference>
<sequence length="307" mass="31899">MEQPNVIDTVVFESGSRRACMESRLVLDSAGIASHVVRQGGLWQLVVAGRDGEVAVSELSSYLQERQSEKQPVVSTVTKYGGATWGVVGYVTVLVVIGAASLSESSRPVWQAIGRMNAGQVMAGQLHRAATALTLHADIGHLLSNLVFGGVFGWLAGRILGGGVAWLTITSAGVFGNLLNAAMRPAEHNSIGASTAVFAALGVMVAHALRPRTMTNQNAMQRYSPLIGGVLMLAMMGLEGDRTDVGAHITGFLAGLLMGAAAARLPEVWLRSRWFQASAGAIAIGIVVAAWAIAIATAKVSSGASPS</sequence>
<evidence type="ECO:0000256" key="1">
    <source>
        <dbReference type="ARBA" id="ARBA00004141"/>
    </source>
</evidence>
<feature type="transmembrane region" description="Helical" evidence="5">
    <location>
        <begin position="82"/>
        <end position="102"/>
    </location>
</feature>
<keyword evidence="2 5" id="KW-0812">Transmembrane</keyword>
<gene>
    <name evidence="7" type="ORF">K227x_38860</name>
</gene>
<dbReference type="OrthoDB" id="9813074at2"/>
<dbReference type="GO" id="GO:0016020">
    <property type="term" value="C:membrane"/>
    <property type="evidence" value="ECO:0007669"/>
    <property type="project" value="UniProtKB-SubCell"/>
</dbReference>
<feature type="transmembrane region" description="Helical" evidence="5">
    <location>
        <begin position="277"/>
        <end position="298"/>
    </location>
</feature>
<dbReference type="PANTHER" id="PTHR43066">
    <property type="entry name" value="RHOMBOID-RELATED PROTEIN"/>
    <property type="match status" value="1"/>
</dbReference>
<feature type="transmembrane region" description="Helical" evidence="5">
    <location>
        <begin position="245"/>
        <end position="265"/>
    </location>
</feature>
<dbReference type="PANTHER" id="PTHR43066:SF5">
    <property type="entry name" value="RHOMBOID-LIKE PROTEIN 11, CHLOROPLASTIC-RELATED"/>
    <property type="match status" value="1"/>
</dbReference>
<keyword evidence="3 5" id="KW-1133">Transmembrane helix</keyword>
<keyword evidence="8" id="KW-1185">Reference proteome</keyword>
<dbReference type="InterPro" id="IPR035952">
    <property type="entry name" value="Rhomboid-like_sf"/>
</dbReference>
<dbReference type="AlphaFoldDB" id="A0A517NEC4"/>
<feature type="transmembrane region" description="Helical" evidence="5">
    <location>
        <begin position="189"/>
        <end position="209"/>
    </location>
</feature>
<evidence type="ECO:0000256" key="2">
    <source>
        <dbReference type="ARBA" id="ARBA00022692"/>
    </source>
</evidence>
<dbReference type="EMBL" id="CP036525">
    <property type="protein sequence ID" value="QDT05486.1"/>
    <property type="molecule type" value="Genomic_DNA"/>
</dbReference>
<comment type="subcellular location">
    <subcellularLocation>
        <location evidence="1">Membrane</location>
        <topology evidence="1">Multi-pass membrane protein</topology>
    </subcellularLocation>
</comment>
<evidence type="ECO:0000256" key="3">
    <source>
        <dbReference type="ARBA" id="ARBA00022989"/>
    </source>
</evidence>
<dbReference type="SUPFAM" id="SSF144091">
    <property type="entry name" value="Rhomboid-like"/>
    <property type="match status" value="1"/>
</dbReference>
<evidence type="ECO:0000256" key="5">
    <source>
        <dbReference type="SAM" id="Phobius"/>
    </source>
</evidence>
<reference evidence="7 8" key="1">
    <citation type="submission" date="2019-02" db="EMBL/GenBank/DDBJ databases">
        <title>Deep-cultivation of Planctomycetes and their phenomic and genomic characterization uncovers novel biology.</title>
        <authorList>
            <person name="Wiegand S."/>
            <person name="Jogler M."/>
            <person name="Boedeker C."/>
            <person name="Pinto D."/>
            <person name="Vollmers J."/>
            <person name="Rivas-Marin E."/>
            <person name="Kohn T."/>
            <person name="Peeters S.H."/>
            <person name="Heuer A."/>
            <person name="Rast P."/>
            <person name="Oberbeckmann S."/>
            <person name="Bunk B."/>
            <person name="Jeske O."/>
            <person name="Meyerdierks A."/>
            <person name="Storesund J.E."/>
            <person name="Kallscheuer N."/>
            <person name="Luecker S."/>
            <person name="Lage O.M."/>
            <person name="Pohl T."/>
            <person name="Merkel B.J."/>
            <person name="Hornburger P."/>
            <person name="Mueller R.-W."/>
            <person name="Bruemmer F."/>
            <person name="Labrenz M."/>
            <person name="Spormann A.M."/>
            <person name="Op den Camp H."/>
            <person name="Overmann J."/>
            <person name="Amann R."/>
            <person name="Jetten M.S.M."/>
            <person name="Mascher T."/>
            <person name="Medema M.H."/>
            <person name="Devos D.P."/>
            <person name="Kaster A.-K."/>
            <person name="Ovreas L."/>
            <person name="Rohde M."/>
            <person name="Galperin M.Y."/>
            <person name="Jogler C."/>
        </authorList>
    </citation>
    <scope>NUCLEOTIDE SEQUENCE [LARGE SCALE GENOMIC DNA]</scope>
    <source>
        <strain evidence="7 8">K22_7</strain>
    </source>
</reference>
<dbReference type="Proteomes" id="UP000318538">
    <property type="component" value="Chromosome"/>
</dbReference>
<evidence type="ECO:0000259" key="6">
    <source>
        <dbReference type="Pfam" id="PF01694"/>
    </source>
</evidence>
<name>A0A517NEC4_9BACT</name>
<dbReference type="KEGG" id="rlc:K227x_38860"/>
<accession>A0A517NEC4</accession>
<dbReference type="Pfam" id="PF01694">
    <property type="entry name" value="Rhomboid"/>
    <property type="match status" value="1"/>
</dbReference>
<organism evidence="7 8">
    <name type="scientific">Rubripirellula lacrimiformis</name>
    <dbReference type="NCBI Taxonomy" id="1930273"/>
    <lineage>
        <taxon>Bacteria</taxon>
        <taxon>Pseudomonadati</taxon>
        <taxon>Planctomycetota</taxon>
        <taxon>Planctomycetia</taxon>
        <taxon>Pirellulales</taxon>
        <taxon>Pirellulaceae</taxon>
        <taxon>Rubripirellula</taxon>
    </lineage>
</organism>
<proteinExistence type="predicted"/>
<feature type="transmembrane region" description="Helical" evidence="5">
    <location>
        <begin position="221"/>
        <end position="239"/>
    </location>
</feature>